<dbReference type="InterPro" id="IPR036890">
    <property type="entry name" value="HATPase_C_sf"/>
</dbReference>
<name>A0A916U4B0_9HYPH</name>
<evidence type="ECO:0000256" key="7">
    <source>
        <dbReference type="ARBA" id="ARBA00022777"/>
    </source>
</evidence>
<keyword evidence="9" id="KW-0902">Two-component regulatory system</keyword>
<keyword evidence="15" id="KW-1185">Reference proteome</keyword>
<feature type="domain" description="HAMP" evidence="13">
    <location>
        <begin position="193"/>
        <end position="246"/>
    </location>
</feature>
<accession>A0A916U4B0</accession>
<keyword evidence="7 14" id="KW-0418">Kinase</keyword>
<evidence type="ECO:0000313" key="15">
    <source>
        <dbReference type="Proteomes" id="UP000637002"/>
    </source>
</evidence>
<evidence type="ECO:0000256" key="8">
    <source>
        <dbReference type="ARBA" id="ARBA00022989"/>
    </source>
</evidence>
<keyword evidence="8 11" id="KW-1133">Transmembrane helix</keyword>
<dbReference type="AlphaFoldDB" id="A0A916U4B0"/>
<protein>
    <recommendedName>
        <fullName evidence="3">histidine kinase</fullName>
        <ecNumber evidence="3">2.7.13.3</ecNumber>
    </recommendedName>
</protein>
<evidence type="ECO:0000256" key="10">
    <source>
        <dbReference type="ARBA" id="ARBA00023136"/>
    </source>
</evidence>
<dbReference type="Gene3D" id="1.10.287.130">
    <property type="match status" value="1"/>
</dbReference>
<evidence type="ECO:0000256" key="11">
    <source>
        <dbReference type="SAM" id="Phobius"/>
    </source>
</evidence>
<sequence>MRDDAACSLKWHLVSRLIMLQAAILVAFMATVLAALWACGYLVHLESEDAVIAAVGRAAARDEEGRLVLRPTPELTALRGDVPGLWFVVRDRAGRSVSEGAVPSAFTHIGAALDDVSQARLGSNLGEVPRPSGRLKWISTAGAGEVQVLTGPGGAVRLGQIGWAALVIFVTVILPTLALMTAATVIATPMVVRRAFGGLDKVAAGAARIDADERGARLPLEDVPAEVITLVNAVNDALGRLDEGYERRQRFLVDAAHELRTPIAILSTRLEALPEGPERTRLLTDVARLSTLADQLLDLQRVAPHPTHFAAVDLVELGRQVAADLAPLAIAAGFDISFEAEAAPTRVRGDRLALERVLTNLVQNAIEHAGRRGMITVRVAGNGVMEVADEGTGIPEPDRARIFEPFQRLKARHRGAGLGLHLVREIVRLHRGSIDVLDGVNGGARFRITLPVNAA</sequence>
<evidence type="ECO:0000259" key="12">
    <source>
        <dbReference type="PROSITE" id="PS50109"/>
    </source>
</evidence>
<dbReference type="CDD" id="cd00075">
    <property type="entry name" value="HATPase"/>
    <property type="match status" value="1"/>
</dbReference>
<dbReference type="GO" id="GO:0005886">
    <property type="term" value="C:plasma membrane"/>
    <property type="evidence" value="ECO:0007669"/>
    <property type="project" value="TreeGrafter"/>
</dbReference>
<dbReference type="CDD" id="cd00082">
    <property type="entry name" value="HisKA"/>
    <property type="match status" value="1"/>
</dbReference>
<comment type="caution">
    <text evidence="14">The sequence shown here is derived from an EMBL/GenBank/DDBJ whole genome shotgun (WGS) entry which is preliminary data.</text>
</comment>
<dbReference type="Proteomes" id="UP000637002">
    <property type="component" value="Unassembled WGS sequence"/>
</dbReference>
<dbReference type="InterPro" id="IPR003660">
    <property type="entry name" value="HAMP_dom"/>
</dbReference>
<evidence type="ECO:0000259" key="13">
    <source>
        <dbReference type="PROSITE" id="PS50885"/>
    </source>
</evidence>
<organism evidence="14 15">
    <name type="scientific">Chelatococcus reniformis</name>
    <dbReference type="NCBI Taxonomy" id="1494448"/>
    <lineage>
        <taxon>Bacteria</taxon>
        <taxon>Pseudomonadati</taxon>
        <taxon>Pseudomonadota</taxon>
        <taxon>Alphaproteobacteria</taxon>
        <taxon>Hyphomicrobiales</taxon>
        <taxon>Chelatococcaceae</taxon>
        <taxon>Chelatococcus</taxon>
    </lineage>
</organism>
<keyword evidence="6 11" id="KW-0812">Transmembrane</keyword>
<reference evidence="14" key="1">
    <citation type="journal article" date="2014" name="Int. J. Syst. Evol. Microbiol.">
        <title>Complete genome sequence of Corynebacterium casei LMG S-19264T (=DSM 44701T), isolated from a smear-ripened cheese.</title>
        <authorList>
            <consortium name="US DOE Joint Genome Institute (JGI-PGF)"/>
            <person name="Walter F."/>
            <person name="Albersmeier A."/>
            <person name="Kalinowski J."/>
            <person name="Ruckert C."/>
        </authorList>
    </citation>
    <scope>NUCLEOTIDE SEQUENCE</scope>
    <source>
        <strain evidence="14">CGMCC 1.12919</strain>
    </source>
</reference>
<reference evidence="14" key="2">
    <citation type="submission" date="2020-09" db="EMBL/GenBank/DDBJ databases">
        <authorList>
            <person name="Sun Q."/>
            <person name="Zhou Y."/>
        </authorList>
    </citation>
    <scope>NUCLEOTIDE SEQUENCE</scope>
    <source>
        <strain evidence="14">CGMCC 1.12919</strain>
    </source>
</reference>
<comment type="subcellular location">
    <subcellularLocation>
        <location evidence="2">Membrane</location>
        <topology evidence="2">Multi-pass membrane protein</topology>
    </subcellularLocation>
</comment>
<dbReference type="Pfam" id="PF02518">
    <property type="entry name" value="HATPase_c"/>
    <property type="match status" value="1"/>
</dbReference>
<feature type="domain" description="Histidine kinase" evidence="12">
    <location>
        <begin position="254"/>
        <end position="454"/>
    </location>
</feature>
<dbReference type="SUPFAM" id="SSF47384">
    <property type="entry name" value="Homodimeric domain of signal transducing histidine kinase"/>
    <property type="match status" value="1"/>
</dbReference>
<evidence type="ECO:0000313" key="14">
    <source>
        <dbReference type="EMBL" id="GGC59414.1"/>
    </source>
</evidence>
<dbReference type="SMART" id="SM00387">
    <property type="entry name" value="HATPase_c"/>
    <property type="match status" value="1"/>
</dbReference>
<evidence type="ECO:0000256" key="4">
    <source>
        <dbReference type="ARBA" id="ARBA00022553"/>
    </source>
</evidence>
<dbReference type="InterPro" id="IPR003661">
    <property type="entry name" value="HisK_dim/P_dom"/>
</dbReference>
<dbReference type="InterPro" id="IPR003594">
    <property type="entry name" value="HATPase_dom"/>
</dbReference>
<feature type="transmembrane region" description="Helical" evidence="11">
    <location>
        <begin position="20"/>
        <end position="43"/>
    </location>
</feature>
<evidence type="ECO:0000256" key="5">
    <source>
        <dbReference type="ARBA" id="ARBA00022679"/>
    </source>
</evidence>
<evidence type="ECO:0000256" key="1">
    <source>
        <dbReference type="ARBA" id="ARBA00000085"/>
    </source>
</evidence>
<dbReference type="GO" id="GO:0000155">
    <property type="term" value="F:phosphorelay sensor kinase activity"/>
    <property type="evidence" value="ECO:0007669"/>
    <property type="project" value="InterPro"/>
</dbReference>
<keyword evidence="4" id="KW-0597">Phosphoprotein</keyword>
<dbReference type="EC" id="2.7.13.3" evidence="3"/>
<keyword evidence="5" id="KW-0808">Transferase</keyword>
<dbReference type="InterPro" id="IPR036097">
    <property type="entry name" value="HisK_dim/P_sf"/>
</dbReference>
<dbReference type="RefSeq" id="WP_188608804.1">
    <property type="nucleotide sequence ID" value="NZ_BMGG01000003.1"/>
</dbReference>
<evidence type="ECO:0000256" key="9">
    <source>
        <dbReference type="ARBA" id="ARBA00023012"/>
    </source>
</evidence>
<dbReference type="InterPro" id="IPR004358">
    <property type="entry name" value="Sig_transdc_His_kin-like_C"/>
</dbReference>
<keyword evidence="10 11" id="KW-0472">Membrane</keyword>
<dbReference type="PROSITE" id="PS50885">
    <property type="entry name" value="HAMP"/>
    <property type="match status" value="1"/>
</dbReference>
<evidence type="ECO:0000256" key="6">
    <source>
        <dbReference type="ARBA" id="ARBA00022692"/>
    </source>
</evidence>
<gene>
    <name evidence="14" type="ORF">GCM10010994_17700</name>
</gene>
<dbReference type="PANTHER" id="PTHR45436">
    <property type="entry name" value="SENSOR HISTIDINE KINASE YKOH"/>
    <property type="match status" value="1"/>
</dbReference>
<comment type="catalytic activity">
    <reaction evidence="1">
        <text>ATP + protein L-histidine = ADP + protein N-phospho-L-histidine.</text>
        <dbReference type="EC" id="2.7.13.3"/>
    </reaction>
</comment>
<dbReference type="PANTHER" id="PTHR45436:SF15">
    <property type="entry name" value="SENSOR HISTIDINE KINASE CUSS"/>
    <property type="match status" value="1"/>
</dbReference>
<dbReference type="Gene3D" id="3.30.565.10">
    <property type="entry name" value="Histidine kinase-like ATPase, C-terminal domain"/>
    <property type="match status" value="1"/>
</dbReference>
<feature type="transmembrane region" description="Helical" evidence="11">
    <location>
        <begin position="161"/>
        <end position="186"/>
    </location>
</feature>
<evidence type="ECO:0000256" key="3">
    <source>
        <dbReference type="ARBA" id="ARBA00012438"/>
    </source>
</evidence>
<dbReference type="EMBL" id="BMGG01000003">
    <property type="protein sequence ID" value="GGC59414.1"/>
    <property type="molecule type" value="Genomic_DNA"/>
</dbReference>
<dbReference type="SMART" id="SM00388">
    <property type="entry name" value="HisKA"/>
    <property type="match status" value="1"/>
</dbReference>
<dbReference type="PRINTS" id="PR00344">
    <property type="entry name" value="BCTRLSENSOR"/>
</dbReference>
<dbReference type="SUPFAM" id="SSF55874">
    <property type="entry name" value="ATPase domain of HSP90 chaperone/DNA topoisomerase II/histidine kinase"/>
    <property type="match status" value="1"/>
</dbReference>
<evidence type="ECO:0000256" key="2">
    <source>
        <dbReference type="ARBA" id="ARBA00004141"/>
    </source>
</evidence>
<dbReference type="PROSITE" id="PS50109">
    <property type="entry name" value="HIS_KIN"/>
    <property type="match status" value="1"/>
</dbReference>
<dbReference type="InterPro" id="IPR005467">
    <property type="entry name" value="His_kinase_dom"/>
</dbReference>
<proteinExistence type="predicted"/>
<dbReference type="InterPro" id="IPR050428">
    <property type="entry name" value="TCS_sensor_his_kinase"/>
</dbReference>
<dbReference type="Pfam" id="PF00512">
    <property type="entry name" value="HisKA"/>
    <property type="match status" value="1"/>
</dbReference>